<name>A0A9J5XGU7_SOLCO</name>
<comment type="caution">
    <text evidence="1">The sequence shown here is derived from an EMBL/GenBank/DDBJ whole genome shotgun (WGS) entry which is preliminary data.</text>
</comment>
<dbReference type="AlphaFoldDB" id="A0A9J5XGU7"/>
<proteinExistence type="predicted"/>
<accession>A0A9J5XGU7</accession>
<dbReference type="SUPFAM" id="SSF56219">
    <property type="entry name" value="DNase I-like"/>
    <property type="match status" value="1"/>
</dbReference>
<evidence type="ECO:0000313" key="2">
    <source>
        <dbReference type="Proteomes" id="UP000824120"/>
    </source>
</evidence>
<evidence type="ECO:0008006" key="3">
    <source>
        <dbReference type="Google" id="ProtNLM"/>
    </source>
</evidence>
<reference evidence="1 2" key="1">
    <citation type="submission" date="2020-09" db="EMBL/GenBank/DDBJ databases">
        <title>De no assembly of potato wild relative species, Solanum commersonii.</title>
        <authorList>
            <person name="Cho K."/>
        </authorList>
    </citation>
    <scope>NUCLEOTIDE SEQUENCE [LARGE SCALE GENOMIC DNA]</scope>
    <source>
        <strain evidence="1">LZ3.2</strain>
        <tissue evidence="1">Leaf</tissue>
    </source>
</reference>
<evidence type="ECO:0000313" key="1">
    <source>
        <dbReference type="EMBL" id="KAG5586863.1"/>
    </source>
</evidence>
<dbReference type="Proteomes" id="UP000824120">
    <property type="component" value="Chromosome 9"/>
</dbReference>
<keyword evidence="2" id="KW-1185">Reference proteome</keyword>
<dbReference type="EMBL" id="JACXVP010000009">
    <property type="protein sequence ID" value="KAG5586863.1"/>
    <property type="molecule type" value="Genomic_DNA"/>
</dbReference>
<sequence>MEKYGVFGKMIRRATLFLDTMQQVTLQFKKQDKEFKISVVYARCNAMERLELWEELESIVENVQFLWVIGGDFNVILNEEEKMGGLEFTINEAIDFASFISSNALSEELF</sequence>
<dbReference type="Gene3D" id="3.60.10.10">
    <property type="entry name" value="Endonuclease/exonuclease/phosphatase"/>
    <property type="match status" value="1"/>
</dbReference>
<dbReference type="InterPro" id="IPR036691">
    <property type="entry name" value="Endo/exonu/phosph_ase_sf"/>
</dbReference>
<protein>
    <recommendedName>
        <fullName evidence="3">Non-LTR retroelement reverse transcriptase</fullName>
    </recommendedName>
</protein>
<organism evidence="1 2">
    <name type="scientific">Solanum commersonii</name>
    <name type="common">Commerson's wild potato</name>
    <name type="synonym">Commerson's nightshade</name>
    <dbReference type="NCBI Taxonomy" id="4109"/>
    <lineage>
        <taxon>Eukaryota</taxon>
        <taxon>Viridiplantae</taxon>
        <taxon>Streptophyta</taxon>
        <taxon>Embryophyta</taxon>
        <taxon>Tracheophyta</taxon>
        <taxon>Spermatophyta</taxon>
        <taxon>Magnoliopsida</taxon>
        <taxon>eudicotyledons</taxon>
        <taxon>Gunneridae</taxon>
        <taxon>Pentapetalae</taxon>
        <taxon>asterids</taxon>
        <taxon>lamiids</taxon>
        <taxon>Solanales</taxon>
        <taxon>Solanaceae</taxon>
        <taxon>Solanoideae</taxon>
        <taxon>Solaneae</taxon>
        <taxon>Solanum</taxon>
    </lineage>
</organism>
<dbReference type="OrthoDB" id="1930966at2759"/>
<gene>
    <name evidence="1" type="ORF">H5410_047297</name>
</gene>